<accession>A0AAN9HNG3</accession>
<keyword evidence="2" id="KW-1185">Reference proteome</keyword>
<proteinExistence type="predicted"/>
<gene>
    <name evidence="1" type="ORF">RIF29_38092</name>
</gene>
<organism evidence="1 2">
    <name type="scientific">Crotalaria pallida</name>
    <name type="common">Smooth rattlebox</name>
    <name type="synonym">Crotalaria striata</name>
    <dbReference type="NCBI Taxonomy" id="3830"/>
    <lineage>
        <taxon>Eukaryota</taxon>
        <taxon>Viridiplantae</taxon>
        <taxon>Streptophyta</taxon>
        <taxon>Embryophyta</taxon>
        <taxon>Tracheophyta</taxon>
        <taxon>Spermatophyta</taxon>
        <taxon>Magnoliopsida</taxon>
        <taxon>eudicotyledons</taxon>
        <taxon>Gunneridae</taxon>
        <taxon>Pentapetalae</taxon>
        <taxon>rosids</taxon>
        <taxon>fabids</taxon>
        <taxon>Fabales</taxon>
        <taxon>Fabaceae</taxon>
        <taxon>Papilionoideae</taxon>
        <taxon>50 kb inversion clade</taxon>
        <taxon>genistoids sensu lato</taxon>
        <taxon>core genistoids</taxon>
        <taxon>Crotalarieae</taxon>
        <taxon>Crotalaria</taxon>
    </lineage>
</organism>
<comment type="caution">
    <text evidence="1">The sequence shown here is derived from an EMBL/GenBank/DDBJ whole genome shotgun (WGS) entry which is preliminary data.</text>
</comment>
<evidence type="ECO:0000313" key="1">
    <source>
        <dbReference type="EMBL" id="KAK7243299.1"/>
    </source>
</evidence>
<sequence>METDLLNPASDERNGIAVISASKNADGAKLNYGASFGAKALTNYGVQYVLDEPEAIDTGANVVTTQVKAGIWSQAVSGRPMTQEEEKRIHSEFKLVSKAAISFLRQKVKINWLKDGDDNTRMFRQAIKQRSYRNRIISVKDERGIAVSSQNEIFSLFVRYYKMLWSRKQHYHRNHGIVEADTRLNTEQQLKLMAPFSDAEVTEDLGE</sequence>
<protein>
    <submittedName>
        <fullName evidence="1">Uncharacterized protein</fullName>
    </submittedName>
</protein>
<dbReference type="EMBL" id="JAYWIO010000008">
    <property type="protein sequence ID" value="KAK7243299.1"/>
    <property type="molecule type" value="Genomic_DNA"/>
</dbReference>
<dbReference type="AlphaFoldDB" id="A0AAN9HNG3"/>
<name>A0AAN9HNG3_CROPI</name>
<evidence type="ECO:0000313" key="2">
    <source>
        <dbReference type="Proteomes" id="UP001372338"/>
    </source>
</evidence>
<dbReference type="Proteomes" id="UP001372338">
    <property type="component" value="Unassembled WGS sequence"/>
</dbReference>
<reference evidence="1 2" key="1">
    <citation type="submission" date="2024-01" db="EMBL/GenBank/DDBJ databases">
        <title>The genomes of 5 underutilized Papilionoideae crops provide insights into root nodulation and disease resistanc.</title>
        <authorList>
            <person name="Yuan L."/>
        </authorList>
    </citation>
    <scope>NUCLEOTIDE SEQUENCE [LARGE SCALE GENOMIC DNA]</scope>
    <source>
        <strain evidence="1">ZHUSHIDOU_FW_LH</strain>
        <tissue evidence="1">Leaf</tissue>
    </source>
</reference>